<keyword evidence="8" id="KW-1133">Transmembrane helix</keyword>
<feature type="transmembrane region" description="Helical" evidence="8">
    <location>
        <begin position="188"/>
        <end position="211"/>
    </location>
</feature>
<dbReference type="PANTHER" id="PTHR32089">
    <property type="entry name" value="METHYL-ACCEPTING CHEMOTAXIS PROTEIN MCPB"/>
    <property type="match status" value="1"/>
</dbReference>
<dbReference type="AlphaFoldDB" id="A0A1H0AX70"/>
<dbReference type="PANTHER" id="PTHR32089:SF112">
    <property type="entry name" value="LYSOZYME-LIKE PROTEIN-RELATED"/>
    <property type="match status" value="1"/>
</dbReference>
<keyword evidence="2" id="KW-1003">Cell membrane</keyword>
<reference evidence="11 12" key="1">
    <citation type="submission" date="2016-10" db="EMBL/GenBank/DDBJ databases">
        <authorList>
            <person name="de Groot N.N."/>
        </authorList>
    </citation>
    <scope>NUCLEOTIDE SEQUENCE [LARGE SCALE GENOMIC DNA]</scope>
    <source>
        <strain evidence="11 12">CGMCC 1.3442</strain>
    </source>
</reference>
<feature type="compositionally biased region" description="Low complexity" evidence="7">
    <location>
        <begin position="532"/>
        <end position="546"/>
    </location>
</feature>
<dbReference type="InterPro" id="IPR003660">
    <property type="entry name" value="HAMP_dom"/>
</dbReference>
<dbReference type="GO" id="GO:0005886">
    <property type="term" value="C:plasma membrane"/>
    <property type="evidence" value="ECO:0007669"/>
    <property type="project" value="UniProtKB-SubCell"/>
</dbReference>
<comment type="subcellular location">
    <subcellularLocation>
        <location evidence="1">Cell membrane</location>
    </subcellularLocation>
</comment>
<dbReference type="CDD" id="cd11386">
    <property type="entry name" value="MCP_signal"/>
    <property type="match status" value="1"/>
</dbReference>
<evidence type="ECO:0000256" key="2">
    <source>
        <dbReference type="ARBA" id="ARBA00022475"/>
    </source>
</evidence>
<evidence type="ECO:0000313" key="12">
    <source>
        <dbReference type="Proteomes" id="UP000199334"/>
    </source>
</evidence>
<dbReference type="PROSITE" id="PS50885">
    <property type="entry name" value="HAMP"/>
    <property type="match status" value="1"/>
</dbReference>
<feature type="transmembrane region" description="Helical" evidence="8">
    <location>
        <begin position="20"/>
        <end position="40"/>
    </location>
</feature>
<feature type="region of interest" description="Disordered" evidence="7">
    <location>
        <begin position="532"/>
        <end position="554"/>
    </location>
</feature>
<dbReference type="SMART" id="SM00304">
    <property type="entry name" value="HAMP"/>
    <property type="match status" value="1"/>
</dbReference>
<evidence type="ECO:0000259" key="9">
    <source>
        <dbReference type="PROSITE" id="PS50111"/>
    </source>
</evidence>
<keyword evidence="8" id="KW-0812">Transmembrane</keyword>
<evidence type="ECO:0000256" key="4">
    <source>
        <dbReference type="ARBA" id="ARBA00023224"/>
    </source>
</evidence>
<evidence type="ECO:0000256" key="1">
    <source>
        <dbReference type="ARBA" id="ARBA00004236"/>
    </source>
</evidence>
<dbReference type="CDD" id="cd06225">
    <property type="entry name" value="HAMP"/>
    <property type="match status" value="1"/>
</dbReference>
<organism evidence="11 12">
    <name type="scientific">Tenuibacillus multivorans</name>
    <dbReference type="NCBI Taxonomy" id="237069"/>
    <lineage>
        <taxon>Bacteria</taxon>
        <taxon>Bacillati</taxon>
        <taxon>Bacillota</taxon>
        <taxon>Bacilli</taxon>
        <taxon>Bacillales</taxon>
        <taxon>Bacillaceae</taxon>
        <taxon>Tenuibacillus</taxon>
    </lineage>
</organism>
<keyword evidence="4 6" id="KW-0807">Transducer</keyword>
<dbReference type="SMART" id="SM00283">
    <property type="entry name" value="MA"/>
    <property type="match status" value="1"/>
</dbReference>
<feature type="domain" description="Methyl-accepting transducer" evidence="9">
    <location>
        <begin position="285"/>
        <end position="528"/>
    </location>
</feature>
<feature type="compositionally biased region" description="Polar residues" evidence="7">
    <location>
        <begin position="340"/>
        <end position="356"/>
    </location>
</feature>
<protein>
    <submittedName>
        <fullName evidence="11">Methyl-accepting chemotaxis protein</fullName>
    </submittedName>
</protein>
<proteinExistence type="inferred from homology"/>
<evidence type="ECO:0000256" key="6">
    <source>
        <dbReference type="PROSITE-ProRule" id="PRU00284"/>
    </source>
</evidence>
<dbReference type="SUPFAM" id="SSF58104">
    <property type="entry name" value="Methyl-accepting chemotaxis protein (MCP) signaling domain"/>
    <property type="match status" value="1"/>
</dbReference>
<gene>
    <name evidence="11" type="ORF">SAMN05216498_2120</name>
</gene>
<evidence type="ECO:0000313" key="11">
    <source>
        <dbReference type="EMBL" id="SDN38062.1"/>
    </source>
</evidence>
<keyword evidence="3 8" id="KW-0472">Membrane</keyword>
<feature type="region of interest" description="Disordered" evidence="7">
    <location>
        <begin position="334"/>
        <end position="356"/>
    </location>
</feature>
<dbReference type="Gene3D" id="1.10.287.950">
    <property type="entry name" value="Methyl-accepting chemotaxis protein"/>
    <property type="match status" value="1"/>
</dbReference>
<dbReference type="PROSITE" id="PS50111">
    <property type="entry name" value="CHEMOTAXIS_TRANSDUC_2"/>
    <property type="match status" value="1"/>
</dbReference>
<sequence>MRYLRRVKWRNVRIGWKYGFIFILTLCFFVASAGIVTYLMQGVDQNIDAMDQRADRSVNITDMTSQFRAKDAIIADYVLSRDLNLIEEYEQKRNGYNDLQVQVELKMDTPEQEELFKQIQSNDRTMNDLFLNQIVPAIEERDTAIAMRYREEASKLSSDTAVLLDQLRSLIDEERQLAIQHAKESSTYASFVLIISVASSIILGGLLLIFVSRGIRKHLKKVVLVSNEVAAGHLNVKKLDNLGKDEIGEIANSMNAMIDNLRDMVSKVQGISETVSSQSEELTQSANEVSNGAEQVAATMEELSSSAEQQSHSSNQISNLSNQLNQQIDEANEGGKALRSVSSEVKEQSTNGNKQIEMSVQQMNEITTIVAEAVEKVEHLEEYSTEISKLIDVIQDIAEQTNLLALNAAIEAARAGESGKGFAVVADEVRKLAEQVAESVKEITGIIQGIQTETKSVVQSLELGHNKVMSGNQQIKVSQDSFHSINSAVDEMITQIKNASHNLREVASHSQNVLAASEEIAANSEEAAAGIEQSSATAQQQSSSMQEITSSAESLSQLAEDMNDLIRRFKL</sequence>
<name>A0A1H0AX70_9BACI</name>
<dbReference type="InterPro" id="IPR004089">
    <property type="entry name" value="MCPsignal_dom"/>
</dbReference>
<evidence type="ECO:0000259" key="10">
    <source>
        <dbReference type="PROSITE" id="PS50885"/>
    </source>
</evidence>
<feature type="region of interest" description="Disordered" evidence="7">
    <location>
        <begin position="298"/>
        <end position="318"/>
    </location>
</feature>
<evidence type="ECO:0000256" key="5">
    <source>
        <dbReference type="ARBA" id="ARBA00029447"/>
    </source>
</evidence>
<dbReference type="GO" id="GO:0007165">
    <property type="term" value="P:signal transduction"/>
    <property type="evidence" value="ECO:0007669"/>
    <property type="project" value="UniProtKB-KW"/>
</dbReference>
<accession>A0A1H0AX70</accession>
<dbReference type="EMBL" id="FNIG01000004">
    <property type="protein sequence ID" value="SDN38062.1"/>
    <property type="molecule type" value="Genomic_DNA"/>
</dbReference>
<evidence type="ECO:0000256" key="8">
    <source>
        <dbReference type="SAM" id="Phobius"/>
    </source>
</evidence>
<feature type="domain" description="HAMP" evidence="10">
    <location>
        <begin position="213"/>
        <end position="266"/>
    </location>
</feature>
<comment type="similarity">
    <text evidence="5">Belongs to the methyl-accepting chemotaxis (MCP) protein family.</text>
</comment>
<dbReference type="Pfam" id="PF00672">
    <property type="entry name" value="HAMP"/>
    <property type="match status" value="1"/>
</dbReference>
<dbReference type="STRING" id="237069.SAMN05216498_2120"/>
<dbReference type="Pfam" id="PF00015">
    <property type="entry name" value="MCPsignal"/>
    <property type="match status" value="1"/>
</dbReference>
<keyword evidence="12" id="KW-1185">Reference proteome</keyword>
<evidence type="ECO:0000256" key="3">
    <source>
        <dbReference type="ARBA" id="ARBA00023136"/>
    </source>
</evidence>
<dbReference type="Proteomes" id="UP000199334">
    <property type="component" value="Unassembled WGS sequence"/>
</dbReference>
<dbReference type="Gene3D" id="6.10.340.10">
    <property type="match status" value="1"/>
</dbReference>
<evidence type="ECO:0000256" key="7">
    <source>
        <dbReference type="SAM" id="MobiDB-lite"/>
    </source>
</evidence>
<feature type="compositionally biased region" description="Low complexity" evidence="7">
    <location>
        <begin position="301"/>
        <end position="318"/>
    </location>
</feature>